<evidence type="ECO:0000313" key="1">
    <source>
        <dbReference type="EMBL" id="MCE3216336.1"/>
    </source>
</evidence>
<evidence type="ECO:0000313" key="2">
    <source>
        <dbReference type="Proteomes" id="UP000823775"/>
    </source>
</evidence>
<dbReference type="EMBL" id="JACEIK010013060">
    <property type="protein sequence ID" value="MCE3216336.1"/>
    <property type="molecule type" value="Genomic_DNA"/>
</dbReference>
<comment type="caution">
    <text evidence="1">The sequence shown here is derived from an EMBL/GenBank/DDBJ whole genome shotgun (WGS) entry which is preliminary data.</text>
</comment>
<organism evidence="1 2">
    <name type="scientific">Datura stramonium</name>
    <name type="common">Jimsonweed</name>
    <name type="synonym">Common thornapple</name>
    <dbReference type="NCBI Taxonomy" id="4076"/>
    <lineage>
        <taxon>Eukaryota</taxon>
        <taxon>Viridiplantae</taxon>
        <taxon>Streptophyta</taxon>
        <taxon>Embryophyta</taxon>
        <taxon>Tracheophyta</taxon>
        <taxon>Spermatophyta</taxon>
        <taxon>Magnoliopsida</taxon>
        <taxon>eudicotyledons</taxon>
        <taxon>Gunneridae</taxon>
        <taxon>Pentapetalae</taxon>
        <taxon>asterids</taxon>
        <taxon>lamiids</taxon>
        <taxon>Solanales</taxon>
        <taxon>Solanaceae</taxon>
        <taxon>Solanoideae</taxon>
        <taxon>Datureae</taxon>
        <taxon>Datura</taxon>
    </lineage>
</organism>
<gene>
    <name evidence="1" type="ORF">HAX54_006156</name>
</gene>
<reference evidence="1 2" key="1">
    <citation type="journal article" date="2021" name="BMC Genomics">
        <title>Datura genome reveals duplications of psychoactive alkaloid biosynthetic genes and high mutation rate following tissue culture.</title>
        <authorList>
            <person name="Rajewski A."/>
            <person name="Carter-House D."/>
            <person name="Stajich J."/>
            <person name="Litt A."/>
        </authorList>
    </citation>
    <scope>NUCLEOTIDE SEQUENCE [LARGE SCALE GENOMIC DNA]</scope>
    <source>
        <strain evidence="1">AR-01</strain>
    </source>
</reference>
<dbReference type="Proteomes" id="UP000823775">
    <property type="component" value="Unassembled WGS sequence"/>
</dbReference>
<sequence length="52" mass="5550">MGHNVTLDRWTPGLGPTMGHNATLCLYTSLGSTMNHVVTTVTGPRALAQLWA</sequence>
<keyword evidence="2" id="KW-1185">Reference proteome</keyword>
<feature type="non-terminal residue" evidence="1">
    <location>
        <position position="52"/>
    </location>
</feature>
<name>A0ABS8WXS4_DATST</name>
<accession>A0ABS8WXS4</accession>
<proteinExistence type="predicted"/>
<protein>
    <submittedName>
        <fullName evidence="1">Uncharacterized protein</fullName>
    </submittedName>
</protein>